<dbReference type="InterPro" id="IPR028345">
    <property type="entry name" value="Antibiotic_NAT-like"/>
</dbReference>
<reference evidence="6 7" key="1">
    <citation type="journal article" date="2019" name="Int. J. Syst. Evol. Microbiol.">
        <title>The Global Catalogue of Microorganisms (GCM) 10K type strain sequencing project: providing services to taxonomists for standard genome sequencing and annotation.</title>
        <authorList>
            <consortium name="The Broad Institute Genomics Platform"/>
            <consortium name="The Broad Institute Genome Sequencing Center for Infectious Disease"/>
            <person name="Wu L."/>
            <person name="Ma J."/>
        </authorList>
    </citation>
    <scope>NUCLEOTIDE SEQUENCE [LARGE SCALE GENOMIC DNA]</scope>
    <source>
        <strain evidence="6 7">JCM 13002</strain>
    </source>
</reference>
<dbReference type="PANTHER" id="PTHR11104:SF0">
    <property type="entry name" value="SPBETA PROPHAGE-DERIVED AMINOGLYCOSIDE N(3')-ACETYLTRANSFERASE-LIKE PROTEIN YOKD"/>
    <property type="match status" value="1"/>
</dbReference>
<dbReference type="SUPFAM" id="SSF110710">
    <property type="entry name" value="TTHA0583/YokD-like"/>
    <property type="match status" value="1"/>
</dbReference>
<organism evidence="6 7">
    <name type="scientific">Kitasatospora arboriphila</name>
    <dbReference type="NCBI Taxonomy" id="258052"/>
    <lineage>
        <taxon>Bacteria</taxon>
        <taxon>Bacillati</taxon>
        <taxon>Actinomycetota</taxon>
        <taxon>Actinomycetes</taxon>
        <taxon>Kitasatosporales</taxon>
        <taxon>Streptomycetaceae</taxon>
        <taxon>Kitasatospora</taxon>
    </lineage>
</organism>
<dbReference type="PANTHER" id="PTHR11104">
    <property type="entry name" value="AMINOGLYCOSIDE N3-ACETYLTRANSFERASE"/>
    <property type="match status" value="1"/>
</dbReference>
<proteinExistence type="inferred from homology"/>
<accession>A0ABN1TC24</accession>
<keyword evidence="4" id="KW-0046">Antibiotic resistance</keyword>
<keyword evidence="7" id="KW-1185">Reference proteome</keyword>
<evidence type="ECO:0000256" key="1">
    <source>
        <dbReference type="ARBA" id="ARBA00006383"/>
    </source>
</evidence>
<keyword evidence="2 4" id="KW-0808">Transferase</keyword>
<protein>
    <recommendedName>
        <fullName evidence="4">Aminoglycoside N(3)-acetyltransferase</fullName>
        <ecNumber evidence="4">2.3.1.-</ecNumber>
    </recommendedName>
</protein>
<dbReference type="InterPro" id="IPR003679">
    <property type="entry name" value="Amioglycoside_AcTrfase"/>
</dbReference>
<dbReference type="RefSeq" id="WP_344622510.1">
    <property type="nucleotide sequence ID" value="NZ_BAAALD010000008.1"/>
</dbReference>
<evidence type="ECO:0000256" key="3">
    <source>
        <dbReference type="ARBA" id="ARBA00023315"/>
    </source>
</evidence>
<evidence type="ECO:0000313" key="6">
    <source>
        <dbReference type="EMBL" id="GAA1073922.1"/>
    </source>
</evidence>
<name>A0ABN1TC24_9ACTN</name>
<feature type="region of interest" description="Disordered" evidence="5">
    <location>
        <begin position="1"/>
        <end position="23"/>
    </location>
</feature>
<sequence>MSTTVAEPGTPAPPTLPVAGGPPVVERVERPAGGSQRDPWTAADLTGQLRAMGLGLGDTVLVQSSLRRLGELADGAATLLDALLETVGPDTGTVVVYTASPENSDTSRLARELTVGMTLEEESAHKRAMPPYDPATTRTSPVLGWFPEHVRSHAKAVRSDHPQTSFTAVGARAVELMADHRLESHLGHHSPTRKLYDDPAARALLIGLPVWCCTAFHLAEYQLPHPPSQVYGCVVPDGDGGHHWEHFNAVRLVDEHFMPMGPVLEKTVAGLVRGTLGDAQCWLVPVRAGVDAARNYIETCAR</sequence>
<evidence type="ECO:0000313" key="7">
    <source>
        <dbReference type="Proteomes" id="UP001499987"/>
    </source>
</evidence>
<comment type="similarity">
    <text evidence="1 4">Belongs to the antibiotic N-acetyltransferase family.</text>
</comment>
<dbReference type="Proteomes" id="UP001499987">
    <property type="component" value="Unassembled WGS sequence"/>
</dbReference>
<dbReference type="EMBL" id="BAAALD010000008">
    <property type="protein sequence ID" value="GAA1073922.1"/>
    <property type="molecule type" value="Genomic_DNA"/>
</dbReference>
<evidence type="ECO:0000256" key="4">
    <source>
        <dbReference type="RuleBase" id="RU365031"/>
    </source>
</evidence>
<evidence type="ECO:0000256" key="2">
    <source>
        <dbReference type="ARBA" id="ARBA00022679"/>
    </source>
</evidence>
<dbReference type="EC" id="2.3.1.-" evidence="4"/>
<gene>
    <name evidence="6" type="ORF">GCM10009663_12840</name>
</gene>
<evidence type="ECO:0000256" key="5">
    <source>
        <dbReference type="SAM" id="MobiDB-lite"/>
    </source>
</evidence>
<comment type="catalytic activity">
    <reaction evidence="4">
        <text>a 2-deoxystreptamine antibiotic + acetyl-CoA = an N(3)-acetyl-2-deoxystreptamine antibiotic + CoA + H(+)</text>
        <dbReference type="Rhea" id="RHEA:12665"/>
        <dbReference type="ChEBI" id="CHEBI:15378"/>
        <dbReference type="ChEBI" id="CHEBI:57287"/>
        <dbReference type="ChEBI" id="CHEBI:57288"/>
        <dbReference type="ChEBI" id="CHEBI:57921"/>
        <dbReference type="ChEBI" id="CHEBI:77452"/>
        <dbReference type="EC" id="2.3.1.81"/>
    </reaction>
</comment>
<comment type="caution">
    <text evidence="6">The sequence shown here is derived from an EMBL/GenBank/DDBJ whole genome shotgun (WGS) entry which is preliminary data.</text>
</comment>
<dbReference type="Pfam" id="PF02522">
    <property type="entry name" value="Antibiotic_NAT"/>
    <property type="match status" value="1"/>
</dbReference>
<keyword evidence="3 4" id="KW-0012">Acyltransferase</keyword>